<organism evidence="1 2">
    <name type="scientific">Thanatephorus cucumeris (strain AG1-IA)</name>
    <name type="common">Rice sheath blight fungus</name>
    <name type="synonym">Rhizoctonia solani</name>
    <dbReference type="NCBI Taxonomy" id="983506"/>
    <lineage>
        <taxon>Eukaryota</taxon>
        <taxon>Fungi</taxon>
        <taxon>Dikarya</taxon>
        <taxon>Basidiomycota</taxon>
        <taxon>Agaricomycotina</taxon>
        <taxon>Agaricomycetes</taxon>
        <taxon>Cantharellales</taxon>
        <taxon>Ceratobasidiaceae</taxon>
        <taxon>Rhizoctonia</taxon>
        <taxon>Rhizoctonia solani AG-1</taxon>
    </lineage>
</organism>
<keyword evidence="2" id="KW-1185">Reference proteome</keyword>
<protein>
    <submittedName>
        <fullName evidence="1">Uncharacterized protein</fullName>
    </submittedName>
</protein>
<evidence type="ECO:0000313" key="1">
    <source>
        <dbReference type="EMBL" id="ELU45445.1"/>
    </source>
</evidence>
<accession>L8X5G0</accession>
<proteinExistence type="predicted"/>
<dbReference type="HOGENOM" id="CLU_3015811_0_0_1"/>
<comment type="caution">
    <text evidence="1">The sequence shown here is derived from an EMBL/GenBank/DDBJ whole genome shotgun (WGS) entry which is preliminary data.</text>
</comment>
<dbReference type="AlphaFoldDB" id="L8X5G0"/>
<evidence type="ECO:0000313" key="2">
    <source>
        <dbReference type="Proteomes" id="UP000011668"/>
    </source>
</evidence>
<dbReference type="Proteomes" id="UP000011668">
    <property type="component" value="Unassembled WGS sequence"/>
</dbReference>
<gene>
    <name evidence="1" type="ORF">AG1IA_00525</name>
</gene>
<sequence>MSHTGLMTWLAPNLDSSFNTDYILRPYRWRVGVAHTVTSPRTSTALVSILFLSAHH</sequence>
<dbReference type="EMBL" id="AFRT01000078">
    <property type="protein sequence ID" value="ELU45445.1"/>
    <property type="molecule type" value="Genomic_DNA"/>
</dbReference>
<name>L8X5G0_THACA</name>
<reference evidence="1 2" key="1">
    <citation type="journal article" date="2013" name="Nat. Commun.">
        <title>The evolution and pathogenic mechanisms of the rice sheath blight pathogen.</title>
        <authorList>
            <person name="Zheng A."/>
            <person name="Lin R."/>
            <person name="Xu L."/>
            <person name="Qin P."/>
            <person name="Tang C."/>
            <person name="Ai P."/>
            <person name="Zhang D."/>
            <person name="Liu Y."/>
            <person name="Sun Z."/>
            <person name="Feng H."/>
            <person name="Wang Y."/>
            <person name="Chen Y."/>
            <person name="Liang X."/>
            <person name="Fu R."/>
            <person name="Li Q."/>
            <person name="Zhang J."/>
            <person name="Yu X."/>
            <person name="Xie Z."/>
            <person name="Ding L."/>
            <person name="Guan P."/>
            <person name="Tang J."/>
            <person name="Liang Y."/>
            <person name="Wang S."/>
            <person name="Deng Q."/>
            <person name="Li S."/>
            <person name="Zhu J."/>
            <person name="Wang L."/>
            <person name="Liu H."/>
            <person name="Li P."/>
        </authorList>
    </citation>
    <scope>NUCLEOTIDE SEQUENCE [LARGE SCALE GENOMIC DNA]</scope>
    <source>
        <strain evidence="2">AG-1 IA</strain>
    </source>
</reference>